<reference evidence="4" key="2">
    <citation type="submission" date="2019-11" db="UniProtKB">
        <authorList>
            <consortium name="WormBaseParasite"/>
        </authorList>
    </citation>
    <scope>IDENTIFICATION</scope>
</reference>
<evidence type="ECO:0000256" key="1">
    <source>
        <dbReference type="SAM" id="MobiDB-lite"/>
    </source>
</evidence>
<dbReference type="WBParaSite" id="MCU_001402-RA">
    <property type="protein sequence ID" value="MCU_001402-RA"/>
    <property type="gene ID" value="MCU_001402"/>
</dbReference>
<sequence length="117" mass="13555">MPARLVMHPSLVTLTAHYIIYLNRIGYKLPLVTPFLRPISIRNLVRVTKHVWAIKRLSPFPSPSYLGALSPKKSVPPTLVYHLLREDEFIEQDEDPLRKSDRKAVNAVNEHEEKYRG</sequence>
<feature type="region of interest" description="Disordered" evidence="1">
    <location>
        <begin position="95"/>
        <end position="117"/>
    </location>
</feature>
<proteinExistence type="predicted"/>
<evidence type="ECO:0000313" key="4">
    <source>
        <dbReference type="WBParaSite" id="MCU_001402-RA"/>
    </source>
</evidence>
<evidence type="ECO:0000313" key="3">
    <source>
        <dbReference type="Proteomes" id="UP000267029"/>
    </source>
</evidence>
<keyword evidence="3" id="KW-1185">Reference proteome</keyword>
<dbReference type="Proteomes" id="UP000267029">
    <property type="component" value="Unassembled WGS sequence"/>
</dbReference>
<reference evidence="2 3" key="1">
    <citation type="submission" date="2018-10" db="EMBL/GenBank/DDBJ databases">
        <authorList>
            <consortium name="Pathogen Informatics"/>
        </authorList>
    </citation>
    <scope>NUCLEOTIDE SEQUENCE [LARGE SCALE GENOMIC DNA]</scope>
</reference>
<dbReference type="EMBL" id="UXSR01005238">
    <property type="protein sequence ID" value="VDD80143.1"/>
    <property type="molecule type" value="Genomic_DNA"/>
</dbReference>
<protein>
    <submittedName>
        <fullName evidence="4">28S ribosomal protein S36, mitochondrial</fullName>
    </submittedName>
</protein>
<dbReference type="AlphaFoldDB" id="A0A0R3UG37"/>
<accession>A0A0R3UG37</accession>
<organism evidence="2 3">
    <name type="scientific">Mesocestoides corti</name>
    <name type="common">Flatworm</name>
    <dbReference type="NCBI Taxonomy" id="53468"/>
    <lineage>
        <taxon>Eukaryota</taxon>
        <taxon>Metazoa</taxon>
        <taxon>Spiralia</taxon>
        <taxon>Lophotrochozoa</taxon>
        <taxon>Platyhelminthes</taxon>
        <taxon>Cestoda</taxon>
        <taxon>Eucestoda</taxon>
        <taxon>Cyclophyllidea</taxon>
        <taxon>Mesocestoididae</taxon>
        <taxon>Mesocestoides</taxon>
    </lineage>
</organism>
<gene>
    <name evidence="2" type="ORF">MCOS_LOCUS6146</name>
</gene>
<name>A0A0R3UG37_MESCO</name>
<evidence type="ECO:0000313" key="2">
    <source>
        <dbReference type="EMBL" id="VDD80143.1"/>
    </source>
</evidence>